<sequence length="274" mass="30341">MFEIIGKGITKRLSPGKGEHVTKFFIFIVILLSITSCATKKNVLYLNDLDVNKTDTFKWSDFSIQSGDIVSILITSDSPELSAVYNVVPPQQPGGMQGDMMNIRGHLVTSEGFVTIPVLGSQKIKGLTLERAQNQIQNELIDKGFLKNPVVICRLLNSKVTVLGEVRSPGTYTFYENNMTLLQALGLAGDLTIKGERKEIRIVRIEDGIQTYGSIDLTKKDWFTSPFYFIKPNDVIIVNPNISKVKASGIIENPGNFIGLLSVILSTYIIIKNL</sequence>
<evidence type="ECO:0000313" key="5">
    <source>
        <dbReference type="Proteomes" id="UP000249518"/>
    </source>
</evidence>
<proteinExistence type="predicted"/>
<gene>
    <name evidence="4" type="ORF">B0I10_11046</name>
</gene>
<dbReference type="InterPro" id="IPR049712">
    <property type="entry name" value="Poly_export"/>
</dbReference>
<reference evidence="4 5" key="1">
    <citation type="submission" date="2018-06" db="EMBL/GenBank/DDBJ databases">
        <title>Genomic Encyclopedia of Type Strains, Phase III (KMG-III): the genomes of soil and plant-associated and newly described type strains.</title>
        <authorList>
            <person name="Whitman W."/>
        </authorList>
    </citation>
    <scope>NUCLEOTIDE SEQUENCE [LARGE SCALE GENOMIC DNA]</scope>
    <source>
        <strain evidence="4 5">CGMCC 1.12504</strain>
    </source>
</reference>
<dbReference type="OrthoDB" id="662756at2"/>
<protein>
    <submittedName>
        <fullName evidence="4">Polysaccharide export outer membrane protein</fullName>
    </submittedName>
</protein>
<evidence type="ECO:0000259" key="2">
    <source>
        <dbReference type="Pfam" id="PF02563"/>
    </source>
</evidence>
<dbReference type="EMBL" id="QLSV01000010">
    <property type="protein sequence ID" value="RAR47253.1"/>
    <property type="molecule type" value="Genomic_DNA"/>
</dbReference>
<dbReference type="AlphaFoldDB" id="A0A328WM94"/>
<name>A0A328WM94_9FLAO</name>
<dbReference type="InterPro" id="IPR003715">
    <property type="entry name" value="Poly_export_N"/>
</dbReference>
<evidence type="ECO:0000259" key="3">
    <source>
        <dbReference type="Pfam" id="PF10531"/>
    </source>
</evidence>
<dbReference type="PANTHER" id="PTHR33619">
    <property type="entry name" value="POLYSACCHARIDE EXPORT PROTEIN GFCE-RELATED"/>
    <property type="match status" value="1"/>
</dbReference>
<organism evidence="4 5">
    <name type="scientific">Flavobacterium lacus</name>
    <dbReference type="NCBI Taxonomy" id="1353778"/>
    <lineage>
        <taxon>Bacteria</taxon>
        <taxon>Pseudomonadati</taxon>
        <taxon>Bacteroidota</taxon>
        <taxon>Flavobacteriia</taxon>
        <taxon>Flavobacteriales</taxon>
        <taxon>Flavobacteriaceae</taxon>
        <taxon>Flavobacterium</taxon>
    </lineage>
</organism>
<accession>A0A328WM94</accession>
<dbReference type="PANTHER" id="PTHR33619:SF3">
    <property type="entry name" value="POLYSACCHARIDE EXPORT PROTEIN GFCE-RELATED"/>
    <property type="match status" value="1"/>
</dbReference>
<dbReference type="Pfam" id="PF10531">
    <property type="entry name" value="SLBB"/>
    <property type="match status" value="1"/>
</dbReference>
<evidence type="ECO:0000256" key="1">
    <source>
        <dbReference type="ARBA" id="ARBA00022729"/>
    </source>
</evidence>
<dbReference type="RefSeq" id="WP_112086527.1">
    <property type="nucleotide sequence ID" value="NZ_QLSV01000010.1"/>
</dbReference>
<dbReference type="InterPro" id="IPR019554">
    <property type="entry name" value="Soluble_ligand-bd"/>
</dbReference>
<comment type="caution">
    <text evidence="4">The sequence shown here is derived from an EMBL/GenBank/DDBJ whole genome shotgun (WGS) entry which is preliminary data.</text>
</comment>
<keyword evidence="1" id="KW-0732">Signal</keyword>
<dbReference type="Proteomes" id="UP000249518">
    <property type="component" value="Unassembled WGS sequence"/>
</dbReference>
<evidence type="ECO:0000313" key="4">
    <source>
        <dbReference type="EMBL" id="RAR47253.1"/>
    </source>
</evidence>
<dbReference type="Pfam" id="PF02563">
    <property type="entry name" value="Poly_export"/>
    <property type="match status" value="1"/>
</dbReference>
<feature type="domain" description="Polysaccharide export protein N-terminal" evidence="2">
    <location>
        <begin position="61"/>
        <end position="152"/>
    </location>
</feature>
<feature type="domain" description="Soluble ligand binding" evidence="3">
    <location>
        <begin position="159"/>
        <end position="205"/>
    </location>
</feature>
<dbReference type="Gene3D" id="3.10.560.10">
    <property type="entry name" value="Outer membrane lipoprotein wza domain like"/>
    <property type="match status" value="1"/>
</dbReference>
<keyword evidence="5" id="KW-1185">Reference proteome</keyword>
<dbReference type="GO" id="GO:0015159">
    <property type="term" value="F:polysaccharide transmembrane transporter activity"/>
    <property type="evidence" value="ECO:0007669"/>
    <property type="project" value="InterPro"/>
</dbReference>